<accession>E3NIX9</accession>
<protein>
    <submittedName>
        <fullName evidence="2">Uncharacterized protein</fullName>
    </submittedName>
</protein>
<proteinExistence type="predicted"/>
<dbReference type="AlphaFoldDB" id="E3NIX9"/>
<sequence length="123" mass="13963">MIYSISTLITLFTISSSAFLTSDPSNFAPRHFNDPISMSAECNMFDEAHYCKMLSNGTCKSIDEFQITLDTALNAVAESHKCECPANYRCPADTDDTKLQIRCHYDSERQWNRCYLPCTPIDL</sequence>
<dbReference type="Proteomes" id="UP000008281">
    <property type="component" value="Unassembled WGS sequence"/>
</dbReference>
<feature type="chain" id="PRO_5003178667" evidence="1">
    <location>
        <begin position="18"/>
        <end position="123"/>
    </location>
</feature>
<dbReference type="STRING" id="31234.E3NIX9"/>
<reference evidence="2" key="1">
    <citation type="submission" date="2007-07" db="EMBL/GenBank/DDBJ databases">
        <title>PCAP assembly of the Caenorhabditis remanei genome.</title>
        <authorList>
            <consortium name="The Caenorhabditis remanei Sequencing Consortium"/>
            <person name="Wilson R.K."/>
        </authorList>
    </citation>
    <scope>NUCLEOTIDE SEQUENCE [LARGE SCALE GENOMIC DNA]</scope>
    <source>
        <strain evidence="2">PB4641</strain>
    </source>
</reference>
<evidence type="ECO:0000256" key="1">
    <source>
        <dbReference type="SAM" id="SignalP"/>
    </source>
</evidence>
<evidence type="ECO:0000313" key="3">
    <source>
        <dbReference type="Proteomes" id="UP000008281"/>
    </source>
</evidence>
<keyword evidence="1" id="KW-0732">Signal</keyword>
<evidence type="ECO:0000313" key="2">
    <source>
        <dbReference type="EMBL" id="EFO99386.1"/>
    </source>
</evidence>
<name>E3NIX9_CAERE</name>
<keyword evidence="3" id="KW-1185">Reference proteome</keyword>
<dbReference type="HOGENOM" id="CLU_2017330_0_0_1"/>
<dbReference type="eggNOG" id="KOG4295">
    <property type="taxonomic scope" value="Eukaryota"/>
</dbReference>
<organism evidence="3">
    <name type="scientific">Caenorhabditis remanei</name>
    <name type="common">Caenorhabditis vulgaris</name>
    <dbReference type="NCBI Taxonomy" id="31234"/>
    <lineage>
        <taxon>Eukaryota</taxon>
        <taxon>Metazoa</taxon>
        <taxon>Ecdysozoa</taxon>
        <taxon>Nematoda</taxon>
        <taxon>Chromadorea</taxon>
        <taxon>Rhabditida</taxon>
        <taxon>Rhabditina</taxon>
        <taxon>Rhabditomorpha</taxon>
        <taxon>Rhabditoidea</taxon>
        <taxon>Rhabditidae</taxon>
        <taxon>Peloderinae</taxon>
        <taxon>Caenorhabditis</taxon>
    </lineage>
</organism>
<dbReference type="EMBL" id="DS268718">
    <property type="protein sequence ID" value="EFO99386.1"/>
    <property type="molecule type" value="Genomic_DNA"/>
</dbReference>
<feature type="signal peptide" evidence="1">
    <location>
        <begin position="1"/>
        <end position="17"/>
    </location>
</feature>
<dbReference type="InParanoid" id="E3NIX9"/>
<gene>
    <name evidence="2" type="ORF">CRE_22701</name>
</gene>
<dbReference type="OMA" id="ERQWNRC"/>
<dbReference type="FunCoup" id="E3NIX9">
    <property type="interactions" value="505"/>
</dbReference>
<dbReference type="OrthoDB" id="5772215at2759"/>